<evidence type="ECO:0000256" key="1">
    <source>
        <dbReference type="ARBA" id="ARBA00006811"/>
    </source>
</evidence>
<evidence type="ECO:0000256" key="6">
    <source>
        <dbReference type="ARBA" id="ARBA00023022"/>
    </source>
</evidence>
<dbReference type="AlphaFoldDB" id="A0A8J4A6M6"/>
<evidence type="ECO:0000256" key="4">
    <source>
        <dbReference type="ARBA" id="ARBA00022759"/>
    </source>
</evidence>
<dbReference type="Pfam" id="PF07591">
    <property type="entry name" value="PT-HINT"/>
    <property type="match status" value="1"/>
</dbReference>
<dbReference type="InterPro" id="IPR036844">
    <property type="entry name" value="Hint_dom_sf"/>
</dbReference>
<dbReference type="GO" id="GO:0016787">
    <property type="term" value="F:hydrolase activity"/>
    <property type="evidence" value="ECO:0007669"/>
    <property type="project" value="UniProtKB-KW"/>
</dbReference>
<keyword evidence="6" id="KW-0044">Antibiotic</keyword>
<dbReference type="EMBL" id="BOPO01000003">
    <property type="protein sequence ID" value="GIL25110.1"/>
    <property type="molecule type" value="Genomic_DNA"/>
</dbReference>
<dbReference type="InterPro" id="IPR037146">
    <property type="entry name" value="Colicin/pyocin_DNase_dom_sf"/>
</dbReference>
<dbReference type="InterPro" id="IPR003587">
    <property type="entry name" value="Hint_dom_N"/>
</dbReference>
<organism evidence="10 11">
    <name type="scientific">Actinocatenispora comari</name>
    <dbReference type="NCBI Taxonomy" id="2807577"/>
    <lineage>
        <taxon>Bacteria</taxon>
        <taxon>Bacillati</taxon>
        <taxon>Actinomycetota</taxon>
        <taxon>Actinomycetes</taxon>
        <taxon>Micromonosporales</taxon>
        <taxon>Micromonosporaceae</taxon>
        <taxon>Actinocatenispora</taxon>
    </lineage>
</organism>
<dbReference type="GO" id="GO:0042742">
    <property type="term" value="P:defense response to bacterium"/>
    <property type="evidence" value="ECO:0007669"/>
    <property type="project" value="UniProtKB-KW"/>
</dbReference>
<evidence type="ECO:0000256" key="7">
    <source>
        <dbReference type="ARBA" id="ARBA00023048"/>
    </source>
</evidence>
<feature type="region of interest" description="Disordered" evidence="8">
    <location>
        <begin position="275"/>
        <end position="310"/>
    </location>
</feature>
<comment type="similarity">
    <text evidence="1">Belongs to the colicin/pyosin nuclease family.</text>
</comment>
<feature type="compositionally biased region" description="Basic and acidic residues" evidence="8">
    <location>
        <begin position="284"/>
        <end position="301"/>
    </location>
</feature>
<sequence>MSTKAWAVPINFADEHGSYASEADLAYFNATQRAGEAGSGVDGGGATGGADEGGRGRGGESRGGESPGGESAAGRGRDGGCHSFPAGTKVVRADGSAVAIDKLKVGDRIRNAAPGAKHGQTHRVDGVIVTRHDRQLVDLTVVTPSGLQTLSATPTHLFWDAGRDRWVPAGRLKAGDLLQTTGGHELRIAATHTRTNTAVTYDLTIHNLHTYYVEAGTIPVLVHNCSGRWKVGDDYSTWKNGKPPSMSTMRKRFWKNEAAEPDAADQYGAANVSRMKRGMAPRRQRPDGSWESMELSHEPVPARDGGSLLTPRWPEEHAIMDPGGHRKLGPGY</sequence>
<dbReference type="CDD" id="cd00081">
    <property type="entry name" value="Hint"/>
    <property type="match status" value="1"/>
</dbReference>
<dbReference type="InterPro" id="IPR044925">
    <property type="entry name" value="His-Me_finger_sf"/>
</dbReference>
<evidence type="ECO:0000256" key="8">
    <source>
        <dbReference type="SAM" id="MobiDB-lite"/>
    </source>
</evidence>
<dbReference type="PROSITE" id="PS50818">
    <property type="entry name" value="INTEIN_C_TER"/>
    <property type="match status" value="1"/>
</dbReference>
<dbReference type="Gene3D" id="3.90.540.10">
    <property type="entry name" value="Colicin/pyocin, DNase domain"/>
    <property type="match status" value="1"/>
</dbReference>
<keyword evidence="11" id="KW-1185">Reference proteome</keyword>
<evidence type="ECO:0000256" key="2">
    <source>
        <dbReference type="ARBA" id="ARBA00022529"/>
    </source>
</evidence>
<keyword evidence="5" id="KW-0378">Hydrolase</keyword>
<evidence type="ECO:0000259" key="9">
    <source>
        <dbReference type="SMART" id="SM00306"/>
    </source>
</evidence>
<dbReference type="Gene3D" id="2.170.16.10">
    <property type="entry name" value="Hedgehog/Intein (Hint) domain"/>
    <property type="match status" value="1"/>
</dbReference>
<feature type="domain" description="Hint" evidence="9">
    <location>
        <begin position="81"/>
        <end position="182"/>
    </location>
</feature>
<evidence type="ECO:0000313" key="11">
    <source>
        <dbReference type="Proteomes" id="UP000614996"/>
    </source>
</evidence>
<evidence type="ECO:0000256" key="5">
    <source>
        <dbReference type="ARBA" id="ARBA00022801"/>
    </source>
</evidence>
<keyword evidence="4" id="KW-0255">Endonuclease</keyword>
<dbReference type="GO" id="GO:0004519">
    <property type="term" value="F:endonuclease activity"/>
    <property type="evidence" value="ECO:0007669"/>
    <property type="project" value="UniProtKB-KW"/>
</dbReference>
<protein>
    <recommendedName>
        <fullName evidence="9">Hint domain-containing protein</fullName>
    </recommendedName>
</protein>
<dbReference type="SUPFAM" id="SSF51294">
    <property type="entry name" value="Hedgehog/intein (Hint) domain"/>
    <property type="match status" value="1"/>
</dbReference>
<gene>
    <name evidence="10" type="ORF">NUM_03650</name>
</gene>
<comment type="caution">
    <text evidence="10">The sequence shown here is derived from an EMBL/GenBank/DDBJ whole genome shotgun (WGS) entry which is preliminary data.</text>
</comment>
<feature type="compositionally biased region" description="Gly residues" evidence="8">
    <location>
        <begin position="37"/>
        <end position="51"/>
    </location>
</feature>
<proteinExistence type="inferred from homology"/>
<dbReference type="Proteomes" id="UP000614996">
    <property type="component" value="Unassembled WGS sequence"/>
</dbReference>
<dbReference type="InterPro" id="IPR030934">
    <property type="entry name" value="Intein_C"/>
</dbReference>
<dbReference type="SUPFAM" id="SSF54060">
    <property type="entry name" value="His-Me finger endonucleases"/>
    <property type="match status" value="1"/>
</dbReference>
<keyword evidence="2" id="KW-0929">Antimicrobial</keyword>
<dbReference type="GO" id="GO:0031640">
    <property type="term" value="P:killing of cells of another organism"/>
    <property type="evidence" value="ECO:0007669"/>
    <property type="project" value="UniProtKB-KW"/>
</dbReference>
<accession>A0A8J4A6M6</accession>
<evidence type="ECO:0000313" key="10">
    <source>
        <dbReference type="EMBL" id="GIL25110.1"/>
    </source>
</evidence>
<feature type="region of interest" description="Disordered" evidence="8">
    <location>
        <begin position="35"/>
        <end position="87"/>
    </location>
</feature>
<dbReference type="RefSeq" id="WP_308440529.1">
    <property type="nucleotide sequence ID" value="NZ_BOPO01000003.1"/>
</dbReference>
<name>A0A8J4A6M6_9ACTN</name>
<evidence type="ECO:0000256" key="3">
    <source>
        <dbReference type="ARBA" id="ARBA00022722"/>
    </source>
</evidence>
<dbReference type="SMART" id="SM00306">
    <property type="entry name" value="HintN"/>
    <property type="match status" value="1"/>
</dbReference>
<keyword evidence="7" id="KW-0078">Bacteriocin</keyword>
<feature type="compositionally biased region" description="Basic and acidic residues" evidence="8">
    <location>
        <begin position="52"/>
        <end position="63"/>
    </location>
</feature>
<reference evidence="11" key="1">
    <citation type="journal article" date="2021" name="Int. J. Syst. Evol. Microbiol.">
        <title>Actinocatenispora comari sp. nov., an endophytic actinomycete isolated from aerial parts of Comarum salesowianum.</title>
        <authorList>
            <person name="Oyunbileg N."/>
            <person name="Iizaka Y."/>
            <person name="Hamada M."/>
            <person name="Davaapurev B.O."/>
            <person name="Fukumoto A."/>
            <person name="Tsetseg B."/>
            <person name="Kato F."/>
            <person name="Tamura T."/>
            <person name="Batkhuu J."/>
            <person name="Anzai Y."/>
        </authorList>
    </citation>
    <scope>NUCLEOTIDE SEQUENCE [LARGE SCALE GENOMIC DNA]</scope>
    <source>
        <strain evidence="11">NUM-2625</strain>
    </source>
</reference>
<keyword evidence="3" id="KW-0540">Nuclease</keyword>